<dbReference type="SUPFAM" id="SSF55729">
    <property type="entry name" value="Acyl-CoA N-acyltransferases (Nat)"/>
    <property type="match status" value="1"/>
</dbReference>
<organism evidence="2 3">
    <name type="scientific">Microbacterium oxydans</name>
    <dbReference type="NCBI Taxonomy" id="82380"/>
    <lineage>
        <taxon>Bacteria</taxon>
        <taxon>Bacillati</taxon>
        <taxon>Actinomycetota</taxon>
        <taxon>Actinomycetes</taxon>
        <taxon>Micrococcales</taxon>
        <taxon>Microbacteriaceae</taxon>
        <taxon>Microbacterium</taxon>
    </lineage>
</organism>
<accession>A0A3Q9J4K0</accession>
<proteinExistence type="predicted"/>
<sequence length="263" mass="28956">MQLQFLEAYDRQLRTHPEIAGASNVVGHGPLLMATFPGGRGFVTYAELGDADADDVALLVDAAADHFAGGREVRSVEWKTRGHDRAPGLHDALVARDFVPEEPESIMIGEARPLARHVDVPEHVTIRRSRSDADVFAAGEMQGRVFDDPDWRSRSEELVVHLREDPSAELWIAVVDDEVISAGRLEPVAGTEFAGLWGGATLPEWRGRGIYRALTAERARSALARGVRYLHSDSTEFSRPILERSGLVKVSTTTPYVWTPVRG</sequence>
<name>A0A3Q9J4K0_9MICO</name>
<dbReference type="InterPro" id="IPR038740">
    <property type="entry name" value="BioF2-like_GNAT_dom"/>
</dbReference>
<dbReference type="RefSeq" id="WP_046749281.1">
    <property type="nucleotide sequence ID" value="NZ_CP031422.1"/>
</dbReference>
<dbReference type="Pfam" id="PF13480">
    <property type="entry name" value="Acetyltransf_6"/>
    <property type="match status" value="1"/>
</dbReference>
<dbReference type="KEGG" id="moy:CVS54_01536"/>
<dbReference type="AlphaFoldDB" id="A0A3Q9J4K0"/>
<dbReference type="EMBL" id="CP031422">
    <property type="protein sequence ID" value="AZS40212.1"/>
    <property type="molecule type" value="Genomic_DNA"/>
</dbReference>
<dbReference type="PROSITE" id="PS51186">
    <property type="entry name" value="GNAT"/>
    <property type="match status" value="1"/>
</dbReference>
<gene>
    <name evidence="2" type="ORF">CVS54_01536</name>
</gene>
<protein>
    <recommendedName>
        <fullName evidence="1">N-acetyltransferase domain-containing protein</fullName>
    </recommendedName>
</protein>
<dbReference type="GO" id="GO:0016747">
    <property type="term" value="F:acyltransferase activity, transferring groups other than amino-acyl groups"/>
    <property type="evidence" value="ECO:0007669"/>
    <property type="project" value="InterPro"/>
</dbReference>
<dbReference type="Gene3D" id="3.40.630.30">
    <property type="match status" value="1"/>
</dbReference>
<dbReference type="InterPro" id="IPR000182">
    <property type="entry name" value="GNAT_dom"/>
</dbReference>
<evidence type="ECO:0000259" key="1">
    <source>
        <dbReference type="PROSITE" id="PS51186"/>
    </source>
</evidence>
<evidence type="ECO:0000313" key="3">
    <source>
        <dbReference type="Proteomes" id="UP000274841"/>
    </source>
</evidence>
<dbReference type="Proteomes" id="UP000274841">
    <property type="component" value="Chromosome"/>
</dbReference>
<feature type="domain" description="N-acetyltransferase" evidence="1">
    <location>
        <begin position="124"/>
        <end position="263"/>
    </location>
</feature>
<dbReference type="CDD" id="cd04301">
    <property type="entry name" value="NAT_SF"/>
    <property type="match status" value="1"/>
</dbReference>
<dbReference type="InterPro" id="IPR016181">
    <property type="entry name" value="Acyl_CoA_acyltransferase"/>
</dbReference>
<reference evidence="2 3" key="1">
    <citation type="submission" date="2018-08" db="EMBL/GenBank/DDBJ databases">
        <title>Microbacterium oxydans strain HG3.</title>
        <authorList>
            <person name="ORTET P."/>
        </authorList>
    </citation>
    <scope>NUCLEOTIDE SEQUENCE [LARGE SCALE GENOMIC DNA]</scope>
    <source>
        <strain evidence="2 3">HG3</strain>
    </source>
</reference>
<evidence type="ECO:0000313" key="2">
    <source>
        <dbReference type="EMBL" id="AZS40212.1"/>
    </source>
</evidence>